<dbReference type="EMBL" id="JAJJMB010006856">
    <property type="protein sequence ID" value="KAI3933392.1"/>
    <property type="molecule type" value="Genomic_DNA"/>
</dbReference>
<dbReference type="InterPro" id="IPR011060">
    <property type="entry name" value="RibuloseP-bd_barrel"/>
</dbReference>
<accession>A0AAD4T2Y3</accession>
<keyword evidence="2" id="KW-1185">Reference proteome</keyword>
<sequence>MNSTFVLLRSPMDTKSISPNFIRAQQSTTTMAETNFKNELKIKEWEVGKFQDERRPPTGPPLNYAGPFEFRLVNEDGYTPRDILDEILKERKPLATLKKELENAPPVRELLGVKIADAYEKGGAACLSVLTDEKYFQVYNCIKGSNCSSILRHLLEGERGEVIRQKDIIVRNFEIAQHYFLVVSPSDIAYVQDAGVKAVLVGESIVKQNDPGKGISGLFGKDISP</sequence>
<dbReference type="InterPro" id="IPR045186">
    <property type="entry name" value="Indole-3-glycerol_P_synth"/>
</dbReference>
<dbReference type="AlphaFoldDB" id="A0AAD4T2Y3"/>
<dbReference type="GO" id="GO:0000162">
    <property type="term" value="P:L-tryptophan biosynthetic process"/>
    <property type="evidence" value="ECO:0007669"/>
    <property type="project" value="UniProtKB-KW"/>
</dbReference>
<gene>
    <name evidence="1" type="ORF">MKW98_006751</name>
</gene>
<dbReference type="InterPro" id="IPR013785">
    <property type="entry name" value="Aldolase_TIM"/>
</dbReference>
<dbReference type="Gene3D" id="3.20.20.70">
    <property type="entry name" value="Aldolase class I"/>
    <property type="match status" value="2"/>
</dbReference>
<reference evidence="1" key="1">
    <citation type="submission" date="2022-04" db="EMBL/GenBank/DDBJ databases">
        <title>A functionally conserved STORR gene fusion in Papaver species that diverged 16.8 million years ago.</title>
        <authorList>
            <person name="Catania T."/>
        </authorList>
    </citation>
    <scope>NUCLEOTIDE SEQUENCE</scope>
    <source>
        <strain evidence="1">S-188037</strain>
    </source>
</reference>
<evidence type="ECO:0000313" key="1">
    <source>
        <dbReference type="EMBL" id="KAI3933392.1"/>
    </source>
</evidence>
<protein>
    <recommendedName>
        <fullName evidence="3">Indole-3-glycerol-phosphate synthase</fullName>
    </recommendedName>
</protein>
<organism evidence="1 2">
    <name type="scientific">Papaver atlanticum</name>
    <dbReference type="NCBI Taxonomy" id="357466"/>
    <lineage>
        <taxon>Eukaryota</taxon>
        <taxon>Viridiplantae</taxon>
        <taxon>Streptophyta</taxon>
        <taxon>Embryophyta</taxon>
        <taxon>Tracheophyta</taxon>
        <taxon>Spermatophyta</taxon>
        <taxon>Magnoliopsida</taxon>
        <taxon>Ranunculales</taxon>
        <taxon>Papaveraceae</taxon>
        <taxon>Papaveroideae</taxon>
        <taxon>Papaver</taxon>
    </lineage>
</organism>
<dbReference type="GO" id="GO:0004425">
    <property type="term" value="F:indole-3-glycerol-phosphate synthase activity"/>
    <property type="evidence" value="ECO:0007669"/>
    <property type="project" value="UniProtKB-EC"/>
</dbReference>
<comment type="caution">
    <text evidence="1">The sequence shown here is derived from an EMBL/GenBank/DDBJ whole genome shotgun (WGS) entry which is preliminary data.</text>
</comment>
<dbReference type="SUPFAM" id="SSF51366">
    <property type="entry name" value="Ribulose-phoshate binding barrel"/>
    <property type="match status" value="1"/>
</dbReference>
<dbReference type="GO" id="GO:0004640">
    <property type="term" value="F:phosphoribosylanthranilate isomerase activity"/>
    <property type="evidence" value="ECO:0007669"/>
    <property type="project" value="TreeGrafter"/>
</dbReference>
<dbReference type="PANTHER" id="PTHR22854">
    <property type="entry name" value="TRYPTOPHAN BIOSYNTHESIS PROTEIN"/>
    <property type="match status" value="1"/>
</dbReference>
<name>A0AAD4T2Y3_9MAGN</name>
<dbReference type="Proteomes" id="UP001202328">
    <property type="component" value="Unassembled WGS sequence"/>
</dbReference>
<evidence type="ECO:0008006" key="3">
    <source>
        <dbReference type="Google" id="ProtNLM"/>
    </source>
</evidence>
<evidence type="ECO:0000313" key="2">
    <source>
        <dbReference type="Proteomes" id="UP001202328"/>
    </source>
</evidence>
<proteinExistence type="predicted"/>
<dbReference type="PANTHER" id="PTHR22854:SF2">
    <property type="entry name" value="INDOLE-3-GLYCEROL-PHOSPHATE SYNTHASE"/>
    <property type="match status" value="1"/>
</dbReference>